<feature type="compositionally biased region" description="Polar residues" evidence="1">
    <location>
        <begin position="1"/>
        <end position="10"/>
    </location>
</feature>
<dbReference type="Proteomes" id="UP000276133">
    <property type="component" value="Unassembled WGS sequence"/>
</dbReference>
<proteinExistence type="predicted"/>
<organism evidence="2 3">
    <name type="scientific">Brachionus plicatilis</name>
    <name type="common">Marine rotifer</name>
    <name type="synonym">Brachionus muelleri</name>
    <dbReference type="NCBI Taxonomy" id="10195"/>
    <lineage>
        <taxon>Eukaryota</taxon>
        <taxon>Metazoa</taxon>
        <taxon>Spiralia</taxon>
        <taxon>Gnathifera</taxon>
        <taxon>Rotifera</taxon>
        <taxon>Eurotatoria</taxon>
        <taxon>Monogononta</taxon>
        <taxon>Pseudotrocha</taxon>
        <taxon>Ploima</taxon>
        <taxon>Brachionidae</taxon>
        <taxon>Brachionus</taxon>
    </lineage>
</organism>
<name>A0A3M7PM87_BRAPC</name>
<dbReference type="AlphaFoldDB" id="A0A3M7PM87"/>
<feature type="region of interest" description="Disordered" evidence="1">
    <location>
        <begin position="1"/>
        <end position="25"/>
    </location>
</feature>
<reference evidence="2 3" key="1">
    <citation type="journal article" date="2018" name="Sci. Rep.">
        <title>Genomic signatures of local adaptation to the degree of environmental predictability in rotifers.</title>
        <authorList>
            <person name="Franch-Gras L."/>
            <person name="Hahn C."/>
            <person name="Garcia-Roger E.M."/>
            <person name="Carmona M.J."/>
            <person name="Serra M."/>
            <person name="Gomez A."/>
        </authorList>
    </citation>
    <scope>NUCLEOTIDE SEQUENCE [LARGE SCALE GENOMIC DNA]</scope>
    <source>
        <strain evidence="2">HYR1</strain>
    </source>
</reference>
<accession>A0A3M7PM87</accession>
<evidence type="ECO:0000313" key="3">
    <source>
        <dbReference type="Proteomes" id="UP000276133"/>
    </source>
</evidence>
<dbReference type="EMBL" id="REGN01009851">
    <property type="protein sequence ID" value="RNA00237.1"/>
    <property type="molecule type" value="Genomic_DNA"/>
</dbReference>
<protein>
    <submittedName>
        <fullName evidence="2">Uncharacterized protein</fullName>
    </submittedName>
</protein>
<gene>
    <name evidence="2" type="ORF">BpHYR1_022009</name>
</gene>
<evidence type="ECO:0000256" key="1">
    <source>
        <dbReference type="SAM" id="MobiDB-lite"/>
    </source>
</evidence>
<sequence>MENMGISKTTCHLRSRPPNRTINGALPNQQRRRTVPAIPAEPNRTANFLAGGHLTGLLDGQNFWPPALKFAKDLENEIVLKWLSLRLRMQSLMDSEIPSFVVSSLFELIAISAEKEFFVEGNLSPGFKILNTEEEL</sequence>
<keyword evidence="3" id="KW-1185">Reference proteome</keyword>
<comment type="caution">
    <text evidence="2">The sequence shown here is derived from an EMBL/GenBank/DDBJ whole genome shotgun (WGS) entry which is preliminary data.</text>
</comment>
<evidence type="ECO:0000313" key="2">
    <source>
        <dbReference type="EMBL" id="RNA00237.1"/>
    </source>
</evidence>